<dbReference type="PANTHER" id="PTHR42110:SF1">
    <property type="entry name" value="L-ASPARAGINASE, PUTATIVE (AFU_ORTHOLOGUE AFUA_3G11890)-RELATED"/>
    <property type="match status" value="1"/>
</dbReference>
<dbReference type="OrthoDB" id="9770793at2"/>
<dbReference type="AlphaFoldDB" id="I7KSP7"/>
<organism evidence="1 2">
    <name type="scientific">Caloramator australicus RC3</name>
    <dbReference type="NCBI Taxonomy" id="857293"/>
    <lineage>
        <taxon>Bacteria</taxon>
        <taxon>Bacillati</taxon>
        <taxon>Bacillota</taxon>
        <taxon>Clostridia</taxon>
        <taxon>Eubacteriales</taxon>
        <taxon>Clostridiaceae</taxon>
        <taxon>Caloramator</taxon>
    </lineage>
</organism>
<dbReference type="Proteomes" id="UP000007652">
    <property type="component" value="Unassembled WGS sequence"/>
</dbReference>
<comment type="caution">
    <text evidence="1">The sequence shown here is derived from an EMBL/GenBank/DDBJ whole genome shotgun (WGS) entry which is preliminary data.</text>
</comment>
<dbReference type="EMBL" id="CAKP01000023">
    <property type="protein sequence ID" value="CCJ32648.1"/>
    <property type="molecule type" value="Genomic_DNA"/>
</dbReference>
<accession>I7KSP7</accession>
<dbReference type="Pfam" id="PF06089">
    <property type="entry name" value="Asparaginase_II"/>
    <property type="match status" value="1"/>
</dbReference>
<sequence>MSVELTFVWRGELIESIHRGDVVVVNSKGKILAYAGDPFKVTYIRSSAKPIQAINVFLSGAYGKFNFSDDEMSIMCASHFGEDFHIKTVKNILNKIGASEKDLLCGGGYSINREYALKQARENITITPLHSDCSGKHAGIIASCIAKGYGIKDYNKPNHPVQRDILKIISKMCEIDKDKIILGIDGCSVPVFGMPIYNLALAFAKLSNPKDLEDDIKFASENILRAMNTFPEMVAGTGGFCTELMKNTKGKLIGKLGAEAVYAVGVKDLDIGIAVKIEDGNFSRALYPVIVEVLERLNVLDEDEKEKLKKFKIIDNKNSVGDIVGVIKPVFTLKYL</sequence>
<keyword evidence="2" id="KW-1185">Reference proteome</keyword>
<proteinExistence type="predicted"/>
<protein>
    <submittedName>
        <fullName evidence="1">L-asparaginase II</fullName>
    </submittedName>
</protein>
<dbReference type="PANTHER" id="PTHR42110">
    <property type="entry name" value="L-ASPARAGINASE, PUTATIVE (AFU_ORTHOLOGUE AFUA_3G11890)-RELATED"/>
    <property type="match status" value="1"/>
</dbReference>
<dbReference type="InterPro" id="IPR010349">
    <property type="entry name" value="Asparaginase_II"/>
</dbReference>
<evidence type="ECO:0000313" key="1">
    <source>
        <dbReference type="EMBL" id="CCJ32648.1"/>
    </source>
</evidence>
<gene>
    <name evidence="1" type="ORF">CAAU_0564</name>
</gene>
<reference evidence="1 2" key="1">
    <citation type="journal article" date="2011" name="J. Bacteriol.">
        <title>Draft genome sequence of Caloramator australicus strain RC3T, a thermoanaerobe from the Great Artesian Basin of Australia.</title>
        <authorList>
            <person name="Ogg C.D."/>
            <person name="Patel B.K.C."/>
        </authorList>
    </citation>
    <scope>NUCLEOTIDE SEQUENCE [LARGE SCALE GENOMIC DNA]</scope>
    <source>
        <strain evidence="1 2">RC3</strain>
    </source>
</reference>
<dbReference type="RefSeq" id="WP_008907928.1">
    <property type="nucleotide sequence ID" value="NZ_CAKP01000023.1"/>
</dbReference>
<dbReference type="eggNOG" id="COG4448">
    <property type="taxonomic scope" value="Bacteria"/>
</dbReference>
<name>I7KSP7_9CLOT</name>
<evidence type="ECO:0000313" key="2">
    <source>
        <dbReference type="Proteomes" id="UP000007652"/>
    </source>
</evidence>